<organism evidence="2 3">
    <name type="scientific">Candidatus Methylopumilus rimovensis</name>
    <dbReference type="NCBI Taxonomy" id="2588535"/>
    <lineage>
        <taxon>Bacteria</taxon>
        <taxon>Pseudomonadati</taxon>
        <taxon>Pseudomonadota</taxon>
        <taxon>Betaproteobacteria</taxon>
        <taxon>Nitrosomonadales</taxon>
        <taxon>Methylophilaceae</taxon>
        <taxon>Candidatus Methylopumilus</taxon>
    </lineage>
</organism>
<sequence>MNNKIINVGQKDLPLFCPTKKENLFSSHPRVFLDITKTGVVSCPYCGATYKLK</sequence>
<evidence type="ECO:0000313" key="2">
    <source>
        <dbReference type="EMBL" id="QDD13199.1"/>
    </source>
</evidence>
<dbReference type="GO" id="GO:0008270">
    <property type="term" value="F:zinc ion binding"/>
    <property type="evidence" value="ECO:0007669"/>
    <property type="project" value="UniProtKB-KW"/>
</dbReference>
<dbReference type="KEGG" id="mrk:FIT61_01725"/>
<evidence type="ECO:0000313" key="3">
    <source>
        <dbReference type="Proteomes" id="UP000312102"/>
    </source>
</evidence>
<dbReference type="Proteomes" id="UP000312102">
    <property type="component" value="Chromosome"/>
</dbReference>
<dbReference type="InterPro" id="IPR019401">
    <property type="entry name" value="Znf_CHCC"/>
</dbReference>
<keyword evidence="2" id="KW-0862">Zinc</keyword>
<feature type="domain" description="Zinc finger CHCC-type" evidence="1">
    <location>
        <begin position="16"/>
        <end position="50"/>
    </location>
</feature>
<keyword evidence="3" id="KW-1185">Reference proteome</keyword>
<keyword evidence="2" id="KW-0863">Zinc-finger</keyword>
<dbReference type="Pfam" id="PF10276">
    <property type="entry name" value="zf-CHCC"/>
    <property type="match status" value="1"/>
</dbReference>
<protein>
    <submittedName>
        <fullName evidence="2">Zinc-finger domain-containing protein</fullName>
    </submittedName>
</protein>
<gene>
    <name evidence="2" type="ORF">FIT61_01725</name>
</gene>
<dbReference type="RefSeq" id="WP_139873129.1">
    <property type="nucleotide sequence ID" value="NZ_CP040985.1"/>
</dbReference>
<evidence type="ECO:0000259" key="1">
    <source>
        <dbReference type="Pfam" id="PF10276"/>
    </source>
</evidence>
<dbReference type="EMBL" id="CP040986">
    <property type="protein sequence ID" value="QDD13199.1"/>
    <property type="molecule type" value="Genomic_DNA"/>
</dbReference>
<name>A0AAE6KNT3_9PROT</name>
<dbReference type="Gene3D" id="2.60.260.40">
    <property type="entry name" value="q5lls5 like domains"/>
    <property type="match status" value="1"/>
</dbReference>
<reference evidence="2 3" key="1">
    <citation type="journal article" date="2019" name="ISME J.">
        <title>Evolution in action: habitat transition from sediment to the pelagial leads to genome streamlining in Methylophilaceae.</title>
        <authorList>
            <person name="Salcher M."/>
            <person name="Schaefle D."/>
            <person name="Kaspar M."/>
            <person name="Neuenschwander S.M."/>
            <person name="Ghai R."/>
        </authorList>
    </citation>
    <scope>NUCLEOTIDE SEQUENCE [LARGE SCALE GENOMIC DNA]</scope>
    <source>
        <strain evidence="2 3">MMS-RI-1</strain>
    </source>
</reference>
<accession>A0AAE6KNT3</accession>
<keyword evidence="2" id="KW-0479">Metal-binding</keyword>
<dbReference type="AlphaFoldDB" id="A0AAE6KNT3"/>
<proteinExistence type="predicted"/>